<dbReference type="UniPathway" id="UPA00241">
    <property type="reaction ID" value="UER00352"/>
</dbReference>
<organism evidence="17 18">
    <name type="scientific">Sorangium cellulosum (strain So ce56)</name>
    <name type="common">Polyangium cellulosum (strain So ce56)</name>
    <dbReference type="NCBI Taxonomy" id="448385"/>
    <lineage>
        <taxon>Bacteria</taxon>
        <taxon>Pseudomonadati</taxon>
        <taxon>Myxococcota</taxon>
        <taxon>Polyangia</taxon>
        <taxon>Polyangiales</taxon>
        <taxon>Polyangiaceae</taxon>
        <taxon>Sorangium</taxon>
    </lineage>
</organism>
<evidence type="ECO:0000256" key="4">
    <source>
        <dbReference type="ARBA" id="ARBA00005225"/>
    </source>
</evidence>
<evidence type="ECO:0000313" key="17">
    <source>
        <dbReference type="EMBL" id="CAN90450.1"/>
    </source>
</evidence>
<evidence type="ECO:0000256" key="14">
    <source>
        <dbReference type="ARBA" id="ARBA00038036"/>
    </source>
</evidence>
<name>A9GQJ1_SORC5</name>
<dbReference type="EMBL" id="AM746676">
    <property type="protein sequence ID" value="CAN90450.1"/>
    <property type="molecule type" value="Genomic_DNA"/>
</dbReference>
<evidence type="ECO:0000256" key="9">
    <source>
        <dbReference type="ARBA" id="ARBA00022741"/>
    </source>
</evidence>
<protein>
    <recommendedName>
        <fullName evidence="15 16">Type III pantothenate kinase</fullName>
        <ecNumber evidence="6 16">2.7.1.33</ecNumber>
    </recommendedName>
    <alternativeName>
        <fullName evidence="16">PanK-III</fullName>
    </alternativeName>
    <alternativeName>
        <fullName evidence="16">Pantothenic acid kinase</fullName>
    </alternativeName>
</protein>
<keyword evidence="18" id="KW-1185">Reference proteome</keyword>
<dbReference type="BioCyc" id="SCEL448385:SCE_RS01520-MONOMER"/>
<dbReference type="InterPro" id="IPR004619">
    <property type="entry name" value="Type_III_PanK"/>
</dbReference>
<dbReference type="CDD" id="cd24015">
    <property type="entry name" value="ASKHA_NBD_PanK-III"/>
    <property type="match status" value="1"/>
</dbReference>
<feature type="binding site" evidence="16">
    <location>
        <position position="155"/>
    </location>
    <ligand>
        <name>K(+)</name>
        <dbReference type="ChEBI" id="CHEBI:29103"/>
    </ligand>
</feature>
<evidence type="ECO:0000256" key="13">
    <source>
        <dbReference type="ARBA" id="ARBA00022993"/>
    </source>
</evidence>
<dbReference type="InterPro" id="IPR043129">
    <property type="entry name" value="ATPase_NBD"/>
</dbReference>
<dbReference type="PANTHER" id="PTHR34265">
    <property type="entry name" value="TYPE III PANTOTHENATE KINASE"/>
    <property type="match status" value="1"/>
</dbReference>
<evidence type="ECO:0000256" key="16">
    <source>
        <dbReference type="HAMAP-Rule" id="MF_01274"/>
    </source>
</evidence>
<dbReference type="OrthoDB" id="9804707at2"/>
<evidence type="ECO:0000256" key="5">
    <source>
        <dbReference type="ARBA" id="ARBA00011738"/>
    </source>
</evidence>
<evidence type="ECO:0000256" key="1">
    <source>
        <dbReference type="ARBA" id="ARBA00001206"/>
    </source>
</evidence>
<keyword evidence="12 16" id="KW-0630">Potassium</keyword>
<gene>
    <name evidence="16" type="primary">coaX</name>
    <name evidence="17" type="ordered locus">sce0293</name>
</gene>
<dbReference type="GO" id="GO:0005737">
    <property type="term" value="C:cytoplasm"/>
    <property type="evidence" value="ECO:0007669"/>
    <property type="project" value="UniProtKB-SubCell"/>
</dbReference>
<comment type="cofactor">
    <cofactor evidence="16">
        <name>NH4(+)</name>
        <dbReference type="ChEBI" id="CHEBI:28938"/>
    </cofactor>
    <cofactor evidence="16">
        <name>K(+)</name>
        <dbReference type="ChEBI" id="CHEBI:29103"/>
    </cofactor>
    <text evidence="16">A monovalent cation. Ammonium or potassium.</text>
</comment>
<dbReference type="KEGG" id="scl:sce0293"/>
<comment type="similarity">
    <text evidence="14 16">Belongs to the type III pantothenate kinase family.</text>
</comment>
<evidence type="ECO:0000256" key="6">
    <source>
        <dbReference type="ARBA" id="ARBA00012102"/>
    </source>
</evidence>
<evidence type="ECO:0000256" key="11">
    <source>
        <dbReference type="ARBA" id="ARBA00022840"/>
    </source>
</evidence>
<dbReference type="GO" id="GO:0046872">
    <property type="term" value="F:metal ion binding"/>
    <property type="evidence" value="ECO:0007669"/>
    <property type="project" value="UniProtKB-KW"/>
</dbReference>
<feature type="active site" description="Proton acceptor" evidence="16">
    <location>
        <position position="109"/>
    </location>
</feature>
<dbReference type="STRING" id="448385.sce0293"/>
<evidence type="ECO:0000256" key="15">
    <source>
        <dbReference type="ARBA" id="ARBA00040883"/>
    </source>
</evidence>
<feature type="binding site" evidence="16">
    <location>
        <position position="100"/>
    </location>
    <ligand>
        <name>substrate</name>
    </ligand>
</feature>
<dbReference type="HOGENOM" id="CLU_066627_1_0_7"/>
<comment type="pathway">
    <text evidence="4 16">Cofactor biosynthesis; coenzyme A biosynthesis; CoA from (R)-pantothenate: step 1/5.</text>
</comment>
<comment type="caution">
    <text evidence="16">Lacks conserved residue(s) required for the propagation of feature annotation.</text>
</comment>
<comment type="subcellular location">
    <subcellularLocation>
        <location evidence="3 16">Cytoplasm</location>
    </subcellularLocation>
</comment>
<dbReference type="SUPFAM" id="SSF53067">
    <property type="entry name" value="Actin-like ATPase domain"/>
    <property type="match status" value="2"/>
</dbReference>
<dbReference type="GO" id="GO:0004594">
    <property type="term" value="F:pantothenate kinase activity"/>
    <property type="evidence" value="ECO:0007669"/>
    <property type="project" value="UniProtKB-UniRule"/>
</dbReference>
<dbReference type="EC" id="2.7.1.33" evidence="6 16"/>
<accession>A9GQJ1</accession>
<reference evidence="17 18" key="1">
    <citation type="journal article" date="2007" name="Nat. Biotechnol.">
        <title>Complete genome sequence of the myxobacterium Sorangium cellulosum.</title>
        <authorList>
            <person name="Schneiker S."/>
            <person name="Perlova O."/>
            <person name="Kaiser O."/>
            <person name="Gerth K."/>
            <person name="Alici A."/>
            <person name="Altmeyer M.O."/>
            <person name="Bartels D."/>
            <person name="Bekel T."/>
            <person name="Beyer S."/>
            <person name="Bode E."/>
            <person name="Bode H.B."/>
            <person name="Bolten C.J."/>
            <person name="Choudhuri J.V."/>
            <person name="Doss S."/>
            <person name="Elnakady Y.A."/>
            <person name="Frank B."/>
            <person name="Gaigalat L."/>
            <person name="Goesmann A."/>
            <person name="Groeger C."/>
            <person name="Gross F."/>
            <person name="Jelsbak L."/>
            <person name="Jelsbak L."/>
            <person name="Kalinowski J."/>
            <person name="Kegler C."/>
            <person name="Knauber T."/>
            <person name="Konietzny S."/>
            <person name="Kopp M."/>
            <person name="Krause L."/>
            <person name="Krug D."/>
            <person name="Linke B."/>
            <person name="Mahmud T."/>
            <person name="Martinez-Arias R."/>
            <person name="McHardy A.C."/>
            <person name="Merai M."/>
            <person name="Meyer F."/>
            <person name="Mormann S."/>
            <person name="Munoz-Dorado J."/>
            <person name="Perez J."/>
            <person name="Pradella S."/>
            <person name="Rachid S."/>
            <person name="Raddatz G."/>
            <person name="Rosenau F."/>
            <person name="Rueckert C."/>
            <person name="Sasse F."/>
            <person name="Scharfe M."/>
            <person name="Schuster S.C."/>
            <person name="Suen G."/>
            <person name="Treuner-Lange A."/>
            <person name="Velicer G.J."/>
            <person name="Vorholter F.-J."/>
            <person name="Weissman K.J."/>
            <person name="Welch R.D."/>
            <person name="Wenzel S.C."/>
            <person name="Whitworth D.E."/>
            <person name="Wilhelm S."/>
            <person name="Wittmann C."/>
            <person name="Bloecker H."/>
            <person name="Puehler A."/>
            <person name="Mueller R."/>
        </authorList>
    </citation>
    <scope>NUCLEOTIDE SEQUENCE [LARGE SCALE GENOMIC DNA]</scope>
    <source>
        <strain evidence="18">So ce56</strain>
    </source>
</reference>
<feature type="binding site" evidence="16">
    <location>
        <begin position="6"/>
        <end position="13"/>
    </location>
    <ligand>
        <name>ATP</name>
        <dbReference type="ChEBI" id="CHEBI:30616"/>
    </ligand>
</feature>
<dbReference type="GO" id="GO:0005524">
    <property type="term" value="F:ATP binding"/>
    <property type="evidence" value="ECO:0007669"/>
    <property type="project" value="UniProtKB-UniRule"/>
</dbReference>
<keyword evidence="9 16" id="KW-0547">Nucleotide-binding</keyword>
<keyword evidence="13 16" id="KW-0173">Coenzyme A biosynthesis</keyword>
<keyword evidence="7 16" id="KW-0963">Cytoplasm</keyword>
<evidence type="ECO:0000256" key="10">
    <source>
        <dbReference type="ARBA" id="ARBA00022777"/>
    </source>
</evidence>
<comment type="subunit">
    <text evidence="5 16">Homodimer.</text>
</comment>
<evidence type="ECO:0000256" key="7">
    <source>
        <dbReference type="ARBA" id="ARBA00022490"/>
    </source>
</evidence>
<keyword evidence="10 16" id="KW-0418">Kinase</keyword>
<comment type="function">
    <text evidence="16">Catalyzes the phosphorylation of pantothenate (Pan), the first step in CoA biosynthesis.</text>
</comment>
<evidence type="ECO:0000313" key="18">
    <source>
        <dbReference type="Proteomes" id="UP000002139"/>
    </source>
</evidence>
<dbReference type="RefSeq" id="WP_012232928.1">
    <property type="nucleotide sequence ID" value="NC_010162.1"/>
</dbReference>
<feature type="binding site" evidence="16">
    <location>
        <begin position="107"/>
        <end position="110"/>
    </location>
    <ligand>
        <name>substrate</name>
    </ligand>
</feature>
<dbReference type="HAMAP" id="MF_01274">
    <property type="entry name" value="Pantothen_kinase_3"/>
    <property type="match status" value="1"/>
</dbReference>
<dbReference type="Gene3D" id="3.30.420.40">
    <property type="match status" value="2"/>
</dbReference>
<comment type="cofactor">
    <cofactor evidence="2">
        <name>K(+)</name>
        <dbReference type="ChEBI" id="CHEBI:29103"/>
    </cofactor>
</comment>
<keyword evidence="11 16" id="KW-0067">ATP-binding</keyword>
<dbReference type="eggNOG" id="COG1521">
    <property type="taxonomic scope" value="Bacteria"/>
</dbReference>
<dbReference type="PANTHER" id="PTHR34265:SF1">
    <property type="entry name" value="TYPE III PANTOTHENATE KINASE"/>
    <property type="match status" value="1"/>
</dbReference>
<comment type="catalytic activity">
    <reaction evidence="1 16">
        <text>(R)-pantothenate + ATP = (R)-4'-phosphopantothenate + ADP + H(+)</text>
        <dbReference type="Rhea" id="RHEA:16373"/>
        <dbReference type="ChEBI" id="CHEBI:10986"/>
        <dbReference type="ChEBI" id="CHEBI:15378"/>
        <dbReference type="ChEBI" id="CHEBI:29032"/>
        <dbReference type="ChEBI" id="CHEBI:30616"/>
        <dbReference type="ChEBI" id="CHEBI:456216"/>
        <dbReference type="EC" id="2.7.1.33"/>
    </reaction>
</comment>
<dbReference type="NCBIfam" id="TIGR00671">
    <property type="entry name" value="baf"/>
    <property type="match status" value="2"/>
</dbReference>
<sequence length="299" mass="31655">MLLAIDVGNTNISFGVLEGEVLQHHLRCESARSRTSDEYAVLVRQMLDLRRVDLARIDSAIVASVVPTLTDTMVGLVERAFGIEPLVVGPGIKTGMAILYENPREVGADRIVNAVAAHEWVRRQPEAAPRAAPARAHAAEPDRGDHAAAGVIVVDFGTATTFDCVTPKGEYLGGVIAPGIQISAEALFSRAARLSRVEIALPPRVVGRNPVHSMQSGIVYGYAGLVDGLVGRLRRELGYPCRVIATGGLARLIAPQTETIEGVDDDLTLTGLRLIYERNAERGGGHAPLPPAAGGGGQD</sequence>
<dbReference type="Pfam" id="PF03309">
    <property type="entry name" value="Pan_kinase"/>
    <property type="match status" value="2"/>
</dbReference>
<dbReference type="GO" id="GO:0015937">
    <property type="term" value="P:coenzyme A biosynthetic process"/>
    <property type="evidence" value="ECO:0007669"/>
    <property type="project" value="UniProtKB-UniRule"/>
</dbReference>
<evidence type="ECO:0000256" key="3">
    <source>
        <dbReference type="ARBA" id="ARBA00004496"/>
    </source>
</evidence>
<feature type="binding site" evidence="16">
    <location>
        <position position="158"/>
    </location>
    <ligand>
        <name>ATP</name>
        <dbReference type="ChEBI" id="CHEBI:30616"/>
    </ligand>
</feature>
<keyword evidence="8 16" id="KW-0808">Transferase</keyword>
<dbReference type="Proteomes" id="UP000002139">
    <property type="component" value="Chromosome"/>
</dbReference>
<evidence type="ECO:0000256" key="2">
    <source>
        <dbReference type="ARBA" id="ARBA00001958"/>
    </source>
</evidence>
<evidence type="ECO:0000256" key="12">
    <source>
        <dbReference type="ARBA" id="ARBA00022958"/>
    </source>
</evidence>
<evidence type="ECO:0000256" key="8">
    <source>
        <dbReference type="ARBA" id="ARBA00022679"/>
    </source>
</evidence>
<proteinExistence type="inferred from homology"/>
<dbReference type="AlphaFoldDB" id="A9GQJ1"/>
<keyword evidence="16" id="KW-0479">Metal-binding</keyword>